<accession>A0A7T8QV14</accession>
<dbReference type="Proteomes" id="UP000595437">
    <property type="component" value="Chromosome 1"/>
</dbReference>
<name>A0A7T8QV14_CALRO</name>
<keyword evidence="2" id="KW-1185">Reference proteome</keyword>
<dbReference type="AlphaFoldDB" id="A0A7T8QV14"/>
<dbReference type="EMBL" id="CP045890">
    <property type="protein sequence ID" value="QQP56119.1"/>
    <property type="molecule type" value="Genomic_DNA"/>
</dbReference>
<organism evidence="1 2">
    <name type="scientific">Caligus rogercresseyi</name>
    <name type="common">Sea louse</name>
    <dbReference type="NCBI Taxonomy" id="217165"/>
    <lineage>
        <taxon>Eukaryota</taxon>
        <taxon>Metazoa</taxon>
        <taxon>Ecdysozoa</taxon>
        <taxon>Arthropoda</taxon>
        <taxon>Crustacea</taxon>
        <taxon>Multicrustacea</taxon>
        <taxon>Hexanauplia</taxon>
        <taxon>Copepoda</taxon>
        <taxon>Siphonostomatoida</taxon>
        <taxon>Caligidae</taxon>
        <taxon>Caligus</taxon>
    </lineage>
</organism>
<proteinExistence type="predicted"/>
<evidence type="ECO:0000313" key="1">
    <source>
        <dbReference type="EMBL" id="QQP56119.1"/>
    </source>
</evidence>
<evidence type="ECO:0000313" key="2">
    <source>
        <dbReference type="Proteomes" id="UP000595437"/>
    </source>
</evidence>
<protein>
    <submittedName>
        <fullName evidence="1">Uncharacterized protein</fullName>
    </submittedName>
</protein>
<reference evidence="2" key="1">
    <citation type="submission" date="2021-01" db="EMBL/GenBank/DDBJ databases">
        <title>Caligus Genome Assembly.</title>
        <authorList>
            <person name="Gallardo-Escarate C."/>
        </authorList>
    </citation>
    <scope>NUCLEOTIDE SEQUENCE [LARGE SCALE GENOMIC DNA]</scope>
</reference>
<sequence length="68" mass="7594">MGNIVTVICKDVLTEKDSEAILDTRQELPPTSSEDIVEVYWTINAGGETCKLKSWMVAPQLCHCRGLR</sequence>
<gene>
    <name evidence="1" type="ORF">FKW44_000676</name>
</gene>